<organism evidence="3 4">
    <name type="scientific">Neodothiora populina</name>
    <dbReference type="NCBI Taxonomy" id="2781224"/>
    <lineage>
        <taxon>Eukaryota</taxon>
        <taxon>Fungi</taxon>
        <taxon>Dikarya</taxon>
        <taxon>Ascomycota</taxon>
        <taxon>Pezizomycotina</taxon>
        <taxon>Dothideomycetes</taxon>
        <taxon>Dothideomycetidae</taxon>
        <taxon>Dothideales</taxon>
        <taxon>Dothioraceae</taxon>
        <taxon>Neodothiora</taxon>
    </lineage>
</organism>
<feature type="region of interest" description="Disordered" evidence="2">
    <location>
        <begin position="71"/>
        <end position="94"/>
    </location>
</feature>
<dbReference type="InterPro" id="IPR013950">
    <property type="entry name" value="Mis14/Nsl1"/>
</dbReference>
<feature type="compositionally biased region" description="Polar residues" evidence="2">
    <location>
        <begin position="85"/>
        <end position="94"/>
    </location>
</feature>
<comment type="caution">
    <text evidence="3">The sequence shown here is derived from an EMBL/GenBank/DDBJ whole genome shotgun (WGS) entry which is preliminary data.</text>
</comment>
<keyword evidence="1" id="KW-0175">Coiled coil</keyword>
<sequence length="242" mass="26547">METAHRRIELQSPADLIYLQSNTTRAARAKIDLHFPPSAAPEAGEEDVMRKRVEELVDQYIRATFDLTKPNLSINGIDPDEDSSKSLPSSTTDTAEVYEEYEPFDHRLASKIQLLTSQIEALNLQLANLRRSAPASASQAYKTRSQTQRLAHVEARREAEEKALAQALEDETKELMSAVAKDLERVDEMRETWEKGTKTLGDVRQGVGASTAKFERARRAVDHLEGIGGSNGAAAASGAAGA</sequence>
<evidence type="ECO:0000313" key="3">
    <source>
        <dbReference type="EMBL" id="KAL1310854.1"/>
    </source>
</evidence>
<accession>A0ABR3PNS1</accession>
<dbReference type="Proteomes" id="UP001562354">
    <property type="component" value="Unassembled WGS sequence"/>
</dbReference>
<dbReference type="PANTHER" id="PTHR31749">
    <property type="entry name" value="KINETOCHORE-ASSOCIATED PROTEIN NSL1 HOMOLOG"/>
    <property type="match status" value="1"/>
</dbReference>
<evidence type="ECO:0000256" key="2">
    <source>
        <dbReference type="SAM" id="MobiDB-lite"/>
    </source>
</evidence>
<gene>
    <name evidence="3" type="ORF">AAFC00_001086</name>
</gene>
<evidence type="ECO:0000313" key="4">
    <source>
        <dbReference type="Proteomes" id="UP001562354"/>
    </source>
</evidence>
<dbReference type="EMBL" id="JBFMKM010000003">
    <property type="protein sequence ID" value="KAL1310854.1"/>
    <property type="molecule type" value="Genomic_DNA"/>
</dbReference>
<dbReference type="PANTHER" id="PTHR31749:SF3">
    <property type="entry name" value="KINETOCHORE-ASSOCIATED PROTEIN NSL1 HOMOLOG"/>
    <property type="match status" value="1"/>
</dbReference>
<dbReference type="GeneID" id="95974789"/>
<feature type="coiled-coil region" evidence="1">
    <location>
        <begin position="112"/>
        <end position="170"/>
    </location>
</feature>
<reference evidence="3 4" key="1">
    <citation type="submission" date="2024-07" db="EMBL/GenBank/DDBJ databases">
        <title>Draft sequence of the Neodothiora populina.</title>
        <authorList>
            <person name="Drown D.D."/>
            <person name="Schuette U.S."/>
            <person name="Buechlein A.B."/>
            <person name="Rusch D.R."/>
            <person name="Winton L.W."/>
            <person name="Adams G.A."/>
        </authorList>
    </citation>
    <scope>NUCLEOTIDE SEQUENCE [LARGE SCALE GENOMIC DNA]</scope>
    <source>
        <strain evidence="3 4">CPC 39397</strain>
    </source>
</reference>
<dbReference type="RefSeq" id="XP_069203703.1">
    <property type="nucleotide sequence ID" value="XM_069340229.1"/>
</dbReference>
<evidence type="ECO:0000256" key="1">
    <source>
        <dbReference type="SAM" id="Coils"/>
    </source>
</evidence>
<keyword evidence="4" id="KW-1185">Reference proteome</keyword>
<name>A0ABR3PNS1_9PEZI</name>
<proteinExistence type="predicted"/>
<protein>
    <submittedName>
        <fullName evidence="3">Uncharacterized protein</fullName>
    </submittedName>
</protein>
<dbReference type="Pfam" id="PF08641">
    <property type="entry name" value="Mis14"/>
    <property type="match status" value="1"/>
</dbReference>